<dbReference type="Gene3D" id="2.160.20.80">
    <property type="entry name" value="E3 ubiquitin-protein ligase SopA"/>
    <property type="match status" value="1"/>
</dbReference>
<evidence type="ECO:0000313" key="2">
    <source>
        <dbReference type="Proteomes" id="UP000435138"/>
    </source>
</evidence>
<reference evidence="1 2" key="1">
    <citation type="submission" date="2019-11" db="EMBL/GenBank/DDBJ databases">
        <title>Genome analysis of Rhizobacterium cereale a novel genus and species isolated from maize roots in North Spain.</title>
        <authorList>
            <person name="Menendez E."/>
            <person name="Flores-Felix J.D."/>
            <person name="Ramirez-Bahena M.-H."/>
            <person name="Igual J.M."/>
            <person name="Garcia-Fraile P."/>
            <person name="Peix A."/>
            <person name="Velazquez E."/>
        </authorList>
    </citation>
    <scope>NUCLEOTIDE SEQUENCE [LARGE SCALE GENOMIC DNA]</scope>
    <source>
        <strain evidence="1 2">RZME27</strain>
    </source>
</reference>
<sequence length="247" mass="27863">MQLIEGQTFSRLKDKNADLDIKDTIFRNCSFDNCLLSEHRPKGVLDKFPFSIWKSDPRRFQVTNVLIENCKAIGCQFGPAILSDVTVSNSTANDLTIFWGTLFRRVRFVGRLSAFRINALVDAVPDAKIQAAYDRTRNAFYQETDWAIDISQARFTSFSCVGNPARLFRLDAETQGIVRRQNVPADWTSKFYETNAWGPWVAALLAGDDDDVVLATPLAKPKTTRDRFLADLHVLRDLGIVDPPPTS</sequence>
<dbReference type="AlphaFoldDB" id="A0A6A8AFW0"/>
<organism evidence="1 2">
    <name type="scientific">Endobacterium cereale</name>
    <dbReference type="NCBI Taxonomy" id="2663029"/>
    <lineage>
        <taxon>Bacteria</taxon>
        <taxon>Pseudomonadati</taxon>
        <taxon>Pseudomonadota</taxon>
        <taxon>Alphaproteobacteria</taxon>
        <taxon>Hyphomicrobiales</taxon>
        <taxon>Rhizobiaceae</taxon>
        <taxon>Endobacterium</taxon>
    </lineage>
</organism>
<evidence type="ECO:0000313" key="1">
    <source>
        <dbReference type="EMBL" id="MQY50163.1"/>
    </source>
</evidence>
<proteinExistence type="predicted"/>
<gene>
    <name evidence="1" type="ORF">GAO09_29455</name>
</gene>
<accession>A0A6A8AFW0</accession>
<dbReference type="RefSeq" id="WP_153360513.1">
    <property type="nucleotide sequence ID" value="NZ_JAYKOO010000004.1"/>
</dbReference>
<dbReference type="Proteomes" id="UP000435138">
    <property type="component" value="Unassembled WGS sequence"/>
</dbReference>
<dbReference type="EMBL" id="WIXI01000051">
    <property type="protein sequence ID" value="MQY50163.1"/>
    <property type="molecule type" value="Genomic_DNA"/>
</dbReference>
<comment type="caution">
    <text evidence="1">The sequence shown here is derived from an EMBL/GenBank/DDBJ whole genome shotgun (WGS) entry which is preliminary data.</text>
</comment>
<keyword evidence="2" id="KW-1185">Reference proteome</keyword>
<name>A0A6A8AFW0_9HYPH</name>
<protein>
    <submittedName>
        <fullName evidence="1">Uncharacterized protein</fullName>
    </submittedName>
</protein>